<evidence type="ECO:0008006" key="3">
    <source>
        <dbReference type="Google" id="ProtNLM"/>
    </source>
</evidence>
<organism evidence="1 2">
    <name type="scientific">Neglectibacter timonensis</name>
    <dbReference type="NCBI Taxonomy" id="1776382"/>
    <lineage>
        <taxon>Bacteria</taxon>
        <taxon>Bacillati</taxon>
        <taxon>Bacillota</taxon>
        <taxon>Clostridia</taxon>
        <taxon>Eubacteriales</taxon>
        <taxon>Oscillospiraceae</taxon>
        <taxon>Neglectibacter</taxon>
    </lineage>
</organism>
<reference evidence="1 2" key="1">
    <citation type="submission" date="2022-06" db="EMBL/GenBank/DDBJ databases">
        <title>Isolation of gut microbiota from human fecal samples.</title>
        <authorList>
            <person name="Pamer E.G."/>
            <person name="Barat B."/>
            <person name="Waligurski E."/>
            <person name="Medina S."/>
            <person name="Paddock L."/>
            <person name="Mostad J."/>
        </authorList>
    </citation>
    <scope>NUCLEOTIDE SEQUENCE [LARGE SCALE GENOMIC DNA]</scope>
    <source>
        <strain evidence="1 2">DFI.9.73</strain>
    </source>
</reference>
<name>A0ABT1S153_9FIRM</name>
<dbReference type="Gene3D" id="1.50.10.10">
    <property type="match status" value="1"/>
</dbReference>
<dbReference type="InterPro" id="IPR008928">
    <property type="entry name" value="6-hairpin_glycosidase_sf"/>
</dbReference>
<dbReference type="SUPFAM" id="SSF48208">
    <property type="entry name" value="Six-hairpin glycosidases"/>
    <property type="match status" value="1"/>
</dbReference>
<gene>
    <name evidence="1" type="ORF">NE695_12080</name>
</gene>
<sequence length="728" mass="82422">MKQEDRITVYQTEEKPCLTTGHRLYVIGGQNGMFPQKGEHMGGEMWGVWAPPIKLLDGFWLELDGRWLTRADAFTALPYGCCFAYENVSGLNVERFQFVPQEEAALFVRITLENREEQPWQGRLRLAVKTELMPVWLSDRLGVRDGQDRVRRKGDLVLGKDEENPWSFCLGVSEPYTFLPGGEEECPQGKTRGKGAYFTLELMPELAPGERKELWFTLSASSLSPEEAERTCRRVQGRREELLREKREVYEALAETAALRFPKRPEIEETYRWTQYLNDWIVRDVEQVGRGAVAGYAEFPWWFGHDTAYLAPALLMQGDGETVKSTLRLIKAASCRENGSGRVVHEISNNGVVFYEGMTTETPQFADAVWRTYCWTGDEDFLREMYPFCQKGAEYLDSLCVDGLPTGYGVTEIAGLDCICCDTAVHAVRDYQALMQMAGALGKQEEAERYRLRMEETFSAFERLMWLEEQGLYGDMAATKEEILPRAQTWQITLKGFPITDVDEIEGYESCKQDKSPEEEAEKLRLRERMQAVIREAETMEEGERRAFFLFGLGHSALPVEYGFVEQERAAAILEKTGSGFRPAEIAGEHIMPIGTGHRIVAEYAAGNPERVLEGMQLVAESFGRVTPGATSEIYPDSGCFVQAWNSFATMWPVAACIFGVSPDAARKRLSLKPCLCEEMDGVELKNLVIGGERFTLRAHVGEETWVELSAPEGWTVECTLPLKPMNR</sequence>
<evidence type="ECO:0000313" key="2">
    <source>
        <dbReference type="Proteomes" id="UP001524473"/>
    </source>
</evidence>
<accession>A0ABT1S153</accession>
<dbReference type="RefSeq" id="WP_256192021.1">
    <property type="nucleotide sequence ID" value="NZ_CAJKKG010000013.1"/>
</dbReference>
<keyword evidence="2" id="KW-1185">Reference proteome</keyword>
<protein>
    <recommendedName>
        <fullName evidence="3">Alpha-L-rhamnosidase six-hairpin glycosidase domain-containing protein</fullName>
    </recommendedName>
</protein>
<dbReference type="EMBL" id="JANFZH010000027">
    <property type="protein sequence ID" value="MCQ4840647.1"/>
    <property type="molecule type" value="Genomic_DNA"/>
</dbReference>
<dbReference type="Proteomes" id="UP001524473">
    <property type="component" value="Unassembled WGS sequence"/>
</dbReference>
<dbReference type="InterPro" id="IPR012341">
    <property type="entry name" value="6hp_glycosidase-like_sf"/>
</dbReference>
<evidence type="ECO:0000313" key="1">
    <source>
        <dbReference type="EMBL" id="MCQ4840647.1"/>
    </source>
</evidence>
<proteinExistence type="predicted"/>
<comment type="caution">
    <text evidence="1">The sequence shown here is derived from an EMBL/GenBank/DDBJ whole genome shotgun (WGS) entry which is preliminary data.</text>
</comment>